<keyword evidence="4" id="KW-1185">Reference proteome</keyword>
<keyword evidence="2" id="KW-0812">Transmembrane</keyword>
<gene>
    <name evidence="3" type="ORF">D3230_06650</name>
</gene>
<dbReference type="Proteomes" id="UP001645859">
    <property type="component" value="Unassembled WGS sequence"/>
</dbReference>
<reference evidence="3 4" key="1">
    <citation type="submission" date="2018-09" db="EMBL/GenBank/DDBJ databases">
        <title>Comparative genomics of Leucobacter spp.</title>
        <authorList>
            <person name="Reis A.C."/>
            <person name="Kolvenbach B.A."/>
            <person name="Corvini P.F.X."/>
            <person name="Nunes O.C."/>
        </authorList>
    </citation>
    <scope>NUCLEOTIDE SEQUENCE [LARGE SCALE GENOMIC DNA]</scope>
    <source>
        <strain evidence="3 4">TAN 31504</strain>
    </source>
</reference>
<evidence type="ECO:0000256" key="2">
    <source>
        <dbReference type="SAM" id="Phobius"/>
    </source>
</evidence>
<feature type="region of interest" description="Disordered" evidence="1">
    <location>
        <begin position="1"/>
        <end position="44"/>
    </location>
</feature>
<keyword evidence="2" id="KW-1133">Transmembrane helix</keyword>
<comment type="caution">
    <text evidence="3">The sequence shown here is derived from an EMBL/GenBank/DDBJ whole genome shotgun (WGS) entry which is preliminary data.</text>
</comment>
<keyword evidence="2" id="KW-0472">Membrane</keyword>
<feature type="transmembrane region" description="Helical" evidence="2">
    <location>
        <begin position="50"/>
        <end position="72"/>
    </location>
</feature>
<evidence type="ECO:0000313" key="4">
    <source>
        <dbReference type="Proteomes" id="UP001645859"/>
    </source>
</evidence>
<sequence length="73" mass="7513">MSAAPDPRTDGTLNSDPAAEPALDPATVDSTAMESAATDDGPEKLPMNTWVTLGLFAAFVVAFGTCASSFMFN</sequence>
<proteinExistence type="predicted"/>
<evidence type="ECO:0000313" key="3">
    <source>
        <dbReference type="EMBL" id="MBL3678976.1"/>
    </source>
</evidence>
<organism evidence="3 4">
    <name type="scientific">Leucobacter chromiireducens subsp. solipictus</name>
    <dbReference type="NCBI Taxonomy" id="398235"/>
    <lineage>
        <taxon>Bacteria</taxon>
        <taxon>Bacillati</taxon>
        <taxon>Actinomycetota</taxon>
        <taxon>Actinomycetes</taxon>
        <taxon>Micrococcales</taxon>
        <taxon>Microbacteriaceae</taxon>
        <taxon>Leucobacter</taxon>
    </lineage>
</organism>
<protein>
    <submittedName>
        <fullName evidence="3">Uncharacterized protein</fullName>
    </submittedName>
</protein>
<dbReference type="RefSeq" id="WP_202344244.1">
    <property type="nucleotide sequence ID" value="NZ_BAAAPI010000013.1"/>
</dbReference>
<dbReference type="EMBL" id="QYAC01000003">
    <property type="protein sequence ID" value="MBL3678976.1"/>
    <property type="molecule type" value="Genomic_DNA"/>
</dbReference>
<evidence type="ECO:0000256" key="1">
    <source>
        <dbReference type="SAM" id="MobiDB-lite"/>
    </source>
</evidence>
<accession>A0ABS1SGH0</accession>
<name>A0ABS1SGH0_9MICO</name>